<evidence type="ECO:0000313" key="2">
    <source>
        <dbReference type="Proteomes" id="UP000196435"/>
    </source>
</evidence>
<proteinExistence type="predicted"/>
<name>A0A1N6MRL6_9GAMM</name>
<dbReference type="AlphaFoldDB" id="A0A1N6MRL6"/>
<organism evidence="1 2">
    <name type="scientific">Xenorhabdus innexi</name>
    <dbReference type="NCBI Taxonomy" id="290109"/>
    <lineage>
        <taxon>Bacteria</taxon>
        <taxon>Pseudomonadati</taxon>
        <taxon>Pseudomonadota</taxon>
        <taxon>Gammaproteobacteria</taxon>
        <taxon>Enterobacterales</taxon>
        <taxon>Morganellaceae</taxon>
        <taxon>Xenorhabdus</taxon>
    </lineage>
</organism>
<sequence length="44" mass="5368">MTLFRYSISYFKLQIINLQLENTILYPTKNINHKYADKYLLKLT</sequence>
<dbReference type="Proteomes" id="UP000196435">
    <property type="component" value="Unassembled WGS sequence"/>
</dbReference>
<reference evidence="2" key="1">
    <citation type="submission" date="2016-12" db="EMBL/GenBank/DDBJ databases">
        <authorList>
            <person name="Gaudriault S."/>
        </authorList>
    </citation>
    <scope>NUCLEOTIDE SEQUENCE [LARGE SCALE GENOMIC DNA]</scope>
    <source>
        <strain evidence="2">HGB1681 (deposited as PTA-6826 in the American Type Culture Collection)</strain>
    </source>
</reference>
<evidence type="ECO:0000313" key="1">
    <source>
        <dbReference type="EMBL" id="SIP71467.1"/>
    </source>
</evidence>
<dbReference type="EMBL" id="FTLG01000022">
    <property type="protein sequence ID" value="SIP71467.1"/>
    <property type="molecule type" value="Genomic_DNA"/>
</dbReference>
<accession>A0A1N6MRL6</accession>
<protein>
    <submittedName>
        <fullName evidence="1">Uncharacterized protein</fullName>
    </submittedName>
</protein>
<gene>
    <name evidence="1" type="ORF">XIS1_1180020</name>
</gene>